<evidence type="ECO:0000313" key="2">
    <source>
        <dbReference type="EMBL" id="SBV33191.1"/>
    </source>
</evidence>
<organism evidence="2">
    <name type="scientific">uncultured Sphingopyxis sp</name>
    <dbReference type="NCBI Taxonomy" id="310581"/>
    <lineage>
        <taxon>Bacteria</taxon>
        <taxon>Pseudomonadati</taxon>
        <taxon>Pseudomonadota</taxon>
        <taxon>Alphaproteobacteria</taxon>
        <taxon>Sphingomonadales</taxon>
        <taxon>Sphingomonadaceae</taxon>
        <taxon>Sphingopyxis</taxon>
        <taxon>environmental samples</taxon>
    </lineage>
</organism>
<sequence length="355" mass="39720">MISPACPHCREVVAVDGEFDAEGLLQSISHSRAAPTYLCGPAERALRQWCRQSARASAATIQRLHDAGHFKHARRARNSHLAKTTVHLDALFTAARRRWPTQQHMSDRKREMVRRKRVQSVFEKLPQVGKLTRSAQAQQFLIDKDNGRGKRPVTSFHWVDRARQLVLRSALTPFANLHQGQFMLARDRSRRGPAAVREALLAALAKRGAACQFLHFDVENFFGSISHGWLERCLGLDPAVTMRQVHLGRMTIVPTGEMATVHATHEAIREGGQWGIPQGSALSCLIAEQVMADILRSAAVFEECPVFVWSDNVGMLVPLICPLLSGPKLMIFWITKEIMNAEQEASPGRDYREAA</sequence>
<reference evidence="2" key="1">
    <citation type="submission" date="2016-03" db="EMBL/GenBank/DDBJ databases">
        <authorList>
            <person name="Ploux O."/>
        </authorList>
    </citation>
    <scope>NUCLEOTIDE SEQUENCE</scope>
    <source>
        <strain evidence="2">UC10</strain>
    </source>
</reference>
<dbReference type="RefSeq" id="WP_295318864.1">
    <property type="nucleotide sequence ID" value="NZ_LT598653.1"/>
</dbReference>
<feature type="domain" description="Reverse transcriptase" evidence="1">
    <location>
        <begin position="123"/>
        <end position="355"/>
    </location>
</feature>
<accession>A0A1Y5PT87</accession>
<gene>
    <name evidence="2" type="ORF">SPPYR_2071</name>
</gene>
<dbReference type="PROSITE" id="PS50878">
    <property type="entry name" value="RT_POL"/>
    <property type="match status" value="1"/>
</dbReference>
<evidence type="ECO:0000259" key="1">
    <source>
        <dbReference type="PROSITE" id="PS50878"/>
    </source>
</evidence>
<dbReference type="InterPro" id="IPR000477">
    <property type="entry name" value="RT_dom"/>
</dbReference>
<dbReference type="KEGG" id="sphu:SPPYR_2071"/>
<protein>
    <recommendedName>
        <fullName evidence="1">Reverse transcriptase domain-containing protein</fullName>
    </recommendedName>
</protein>
<dbReference type="EMBL" id="LT598653">
    <property type="protein sequence ID" value="SBV33191.1"/>
    <property type="molecule type" value="Genomic_DNA"/>
</dbReference>
<dbReference type="AlphaFoldDB" id="A0A1Y5PT87"/>
<name>A0A1Y5PT87_9SPHN</name>
<proteinExistence type="predicted"/>